<evidence type="ECO:0000259" key="11">
    <source>
        <dbReference type="PROSITE" id="PS51379"/>
    </source>
</evidence>
<reference evidence="12" key="1">
    <citation type="submission" date="2022-11" db="EMBL/GenBank/DDBJ databases">
        <title>Parathalassolutuus dongxingensis gen. nov., sp. nov., a novel member of family Oceanospirillaceae isolated from a coastal shrimp pond in Guangxi, China.</title>
        <authorList>
            <person name="Chen H."/>
        </authorList>
    </citation>
    <scope>NUCLEOTIDE SEQUENCE</scope>
    <source>
        <strain evidence="12">G-43</strain>
    </source>
</reference>
<comment type="cofactor">
    <cofactor evidence="9">
        <name>[4Fe-4S] cluster</name>
        <dbReference type="ChEBI" id="CHEBI:49883"/>
    </cofactor>
    <text evidence="9">Binds 2 [4Fe-4S] clusters per monomer.</text>
</comment>
<accession>A0A9X3EAU2</accession>
<gene>
    <name evidence="9 12" type="primary">queG</name>
    <name evidence="12" type="ORF">OUO13_03240</name>
</gene>
<dbReference type="InterPro" id="IPR017900">
    <property type="entry name" value="4Fe4S_Fe_S_CS"/>
</dbReference>
<dbReference type="HAMAP" id="MF_00916">
    <property type="entry name" value="QueG"/>
    <property type="match status" value="1"/>
</dbReference>
<feature type="binding site" evidence="9">
    <location>
        <position position="159"/>
    </location>
    <ligand>
        <name>cob(II)alamin</name>
        <dbReference type="ChEBI" id="CHEBI:16304"/>
    </ligand>
</feature>
<protein>
    <recommendedName>
        <fullName evidence="9">Epoxyqueuosine reductase</fullName>
        <ecNumber evidence="9">1.17.99.6</ecNumber>
    </recommendedName>
    <alternativeName>
        <fullName evidence="9">Queuosine biosynthesis protein QueG</fullName>
    </alternativeName>
</protein>
<feature type="domain" description="4Fe-4S ferredoxin-type" evidence="11">
    <location>
        <begin position="204"/>
        <end position="234"/>
    </location>
</feature>
<feature type="binding site" evidence="9">
    <location>
        <position position="270"/>
    </location>
    <ligand>
        <name>[4Fe-4S] cluster</name>
        <dbReference type="ChEBI" id="CHEBI:49883"/>
        <label>2</label>
    </ligand>
</feature>
<keyword evidence="2 9" id="KW-0963">Cytoplasm</keyword>
<evidence type="ECO:0000256" key="1">
    <source>
        <dbReference type="ARBA" id="ARBA00022485"/>
    </source>
</evidence>
<organism evidence="12 13">
    <name type="scientific">Parathalassolituus penaei</name>
    <dbReference type="NCBI Taxonomy" id="2997323"/>
    <lineage>
        <taxon>Bacteria</taxon>
        <taxon>Pseudomonadati</taxon>
        <taxon>Pseudomonadota</taxon>
        <taxon>Gammaproteobacteria</taxon>
        <taxon>Oceanospirillales</taxon>
        <taxon>Oceanospirillaceae</taxon>
        <taxon>Parathalassolituus</taxon>
    </lineage>
</organism>
<dbReference type="AlphaFoldDB" id="A0A9X3EAU2"/>
<keyword evidence="7 9" id="KW-0408">Iron</keyword>
<evidence type="ECO:0000256" key="3">
    <source>
        <dbReference type="ARBA" id="ARBA00022694"/>
    </source>
</evidence>
<feature type="binding site" evidence="9">
    <location>
        <position position="214"/>
    </location>
    <ligand>
        <name>[4Fe-4S] cluster</name>
        <dbReference type="ChEBI" id="CHEBI:49883"/>
        <label>1</label>
    </ligand>
</feature>
<dbReference type="Proteomes" id="UP001150830">
    <property type="component" value="Unassembled WGS sequence"/>
</dbReference>
<comment type="caution">
    <text evidence="12">The sequence shown here is derived from an EMBL/GenBank/DDBJ whole genome shotgun (WGS) entry which is preliminary data.</text>
</comment>
<evidence type="ECO:0000256" key="9">
    <source>
        <dbReference type="HAMAP-Rule" id="MF_00916"/>
    </source>
</evidence>
<feature type="binding site" evidence="9">
    <location>
        <position position="220"/>
    </location>
    <ligand>
        <name>[4Fe-4S] cluster</name>
        <dbReference type="ChEBI" id="CHEBI:49883"/>
        <label>1</label>
    </ligand>
</feature>
<feature type="binding site" evidence="9">
    <location>
        <position position="274"/>
    </location>
    <ligand>
        <name>[4Fe-4S] cluster</name>
        <dbReference type="ChEBI" id="CHEBI:49883"/>
        <label>1</label>
    </ligand>
</feature>
<dbReference type="GO" id="GO:0008616">
    <property type="term" value="P:tRNA queuosine(34) biosynthetic process"/>
    <property type="evidence" value="ECO:0007669"/>
    <property type="project" value="UniProtKB-UniRule"/>
</dbReference>
<dbReference type="RefSeq" id="WP_283172405.1">
    <property type="nucleotide sequence ID" value="NZ_JAPNOA010000016.1"/>
</dbReference>
<comment type="subunit">
    <text evidence="9">Monomer.</text>
</comment>
<keyword evidence="1 9" id="KW-0004">4Fe-4S</keyword>
<dbReference type="PANTHER" id="PTHR30002:SF4">
    <property type="entry name" value="EPOXYQUEUOSINE REDUCTASE"/>
    <property type="match status" value="1"/>
</dbReference>
<dbReference type="GO" id="GO:0051539">
    <property type="term" value="F:4 iron, 4 sulfur cluster binding"/>
    <property type="evidence" value="ECO:0007669"/>
    <property type="project" value="UniProtKB-KW"/>
</dbReference>
<feature type="binding site" evidence="9">
    <location>
        <position position="242"/>
    </location>
    <ligand>
        <name>cob(II)alamin</name>
        <dbReference type="ChEBI" id="CHEBI:16304"/>
    </ligand>
</feature>
<keyword evidence="13" id="KW-1185">Reference proteome</keyword>
<evidence type="ECO:0000256" key="2">
    <source>
        <dbReference type="ARBA" id="ARBA00022490"/>
    </source>
</evidence>
<dbReference type="Pfam" id="PF13484">
    <property type="entry name" value="Fer4_16"/>
    <property type="match status" value="1"/>
</dbReference>
<evidence type="ECO:0000313" key="13">
    <source>
        <dbReference type="Proteomes" id="UP001150830"/>
    </source>
</evidence>
<dbReference type="InterPro" id="IPR004453">
    <property type="entry name" value="QueG"/>
</dbReference>
<feature type="region of interest" description="Disordered" evidence="10">
    <location>
        <begin position="1"/>
        <end position="24"/>
    </location>
</feature>
<keyword evidence="4 9" id="KW-0479">Metal-binding</keyword>
<comment type="pathway">
    <text evidence="9">tRNA modification; tRNA-queuosine biosynthesis.</text>
</comment>
<comment type="subcellular location">
    <subcellularLocation>
        <location evidence="9">Cytoplasm</location>
    </subcellularLocation>
</comment>
<evidence type="ECO:0000313" key="12">
    <source>
        <dbReference type="EMBL" id="MCY0964187.1"/>
    </source>
</evidence>
<feature type="binding site" evidence="9">
    <location>
        <position position="194"/>
    </location>
    <ligand>
        <name>cob(II)alamin</name>
        <dbReference type="ChEBI" id="CHEBI:16304"/>
    </ligand>
</feature>
<evidence type="ECO:0000256" key="4">
    <source>
        <dbReference type="ARBA" id="ARBA00022723"/>
    </source>
</evidence>
<sequence length="377" mass="42077">MPALPDDHPAQQPPTPPATVNASPEQLQHLRRRLDELAREFGFQQVGVTGTDLSRHGEYLKAWLAEGYHGEMSFMAEHDDLRWHPERLHPGTIRVISLRMDYLPPEISLLDTLNDPDAAYISRYALGRDYHKMVRHRIARLGDALRAEAGQIGIRALIDSAPILERAAAEAAGLGWIGKNCMLINRSAGSWFFLGELLTDLPLPIDTPDAADHCGSCNRCIDICPTQAFVGARILDARRCISYLTIELVGPIPVELRAPMGNRIFGCDDCQLVCPWNRFASPTREDGFYPRNGLDNISLLELFLWDEATFMKKTEGMPIRRAGYENWQRNVAVGLGNAPASAAILEALQQRRNSASELVREHIDWAIARQTGSPDNI</sequence>
<dbReference type="GO" id="GO:0052693">
    <property type="term" value="F:epoxyqueuosine reductase activity"/>
    <property type="evidence" value="ECO:0007669"/>
    <property type="project" value="UniProtKB-UniRule"/>
</dbReference>
<dbReference type="GO" id="GO:0046872">
    <property type="term" value="F:metal ion binding"/>
    <property type="evidence" value="ECO:0007669"/>
    <property type="project" value="UniProtKB-KW"/>
</dbReference>
<feature type="binding site" evidence="9">
    <location>
        <position position="217"/>
    </location>
    <ligand>
        <name>[4Fe-4S] cluster</name>
        <dbReference type="ChEBI" id="CHEBI:49883"/>
        <label>1</label>
    </ligand>
</feature>
<evidence type="ECO:0000256" key="8">
    <source>
        <dbReference type="ARBA" id="ARBA00023014"/>
    </source>
</evidence>
<feature type="binding site" evidence="9">
    <location>
        <position position="82"/>
    </location>
    <ligand>
        <name>cob(II)alamin</name>
        <dbReference type="ChEBI" id="CHEBI:16304"/>
    </ligand>
</feature>
<name>A0A9X3EAU2_9GAMM</name>
<comment type="caution">
    <text evidence="9">Lacks conserved residue(s) required for the propagation of feature annotation.</text>
</comment>
<comment type="catalytic activity">
    <reaction evidence="9">
        <text>epoxyqueuosine(34) in tRNA + AH2 = queuosine(34) in tRNA + A + H2O</text>
        <dbReference type="Rhea" id="RHEA:32159"/>
        <dbReference type="Rhea" id="RHEA-COMP:18571"/>
        <dbReference type="Rhea" id="RHEA-COMP:18582"/>
        <dbReference type="ChEBI" id="CHEBI:13193"/>
        <dbReference type="ChEBI" id="CHEBI:15377"/>
        <dbReference type="ChEBI" id="CHEBI:17499"/>
        <dbReference type="ChEBI" id="CHEBI:194431"/>
        <dbReference type="ChEBI" id="CHEBI:194443"/>
        <dbReference type="EC" id="1.17.99.6"/>
    </reaction>
</comment>
<proteinExistence type="inferred from homology"/>
<dbReference type="PANTHER" id="PTHR30002">
    <property type="entry name" value="EPOXYQUEUOSINE REDUCTASE"/>
    <property type="match status" value="1"/>
</dbReference>
<dbReference type="GO" id="GO:0005737">
    <property type="term" value="C:cytoplasm"/>
    <property type="evidence" value="ECO:0007669"/>
    <property type="project" value="UniProtKB-SubCell"/>
</dbReference>
<dbReference type="PROSITE" id="PS00198">
    <property type="entry name" value="4FE4S_FER_1"/>
    <property type="match status" value="1"/>
</dbReference>
<dbReference type="PROSITE" id="PS51379">
    <property type="entry name" value="4FE4S_FER_2"/>
    <property type="match status" value="1"/>
</dbReference>
<evidence type="ECO:0000256" key="7">
    <source>
        <dbReference type="ARBA" id="ARBA00023004"/>
    </source>
</evidence>
<dbReference type="Gene3D" id="3.30.70.20">
    <property type="match status" value="1"/>
</dbReference>
<keyword evidence="3 9" id="KW-0819">tRNA processing</keyword>
<dbReference type="EMBL" id="JAPNOA010000016">
    <property type="protein sequence ID" value="MCY0964187.1"/>
    <property type="molecule type" value="Genomic_DNA"/>
</dbReference>
<evidence type="ECO:0000256" key="5">
    <source>
        <dbReference type="ARBA" id="ARBA00022785"/>
    </source>
</evidence>
<feature type="binding site" evidence="9">
    <location>
        <position position="224"/>
    </location>
    <ligand>
        <name>[4Fe-4S] cluster</name>
        <dbReference type="ChEBI" id="CHEBI:49883"/>
        <label>2</label>
    </ligand>
</feature>
<comment type="function">
    <text evidence="9">Catalyzes the conversion of epoxyqueuosine (oQ) to queuosine (Q), which is a hypermodified base found in the wobble positions of tRNA(Asp), tRNA(Asn), tRNA(His) and tRNA(Tyr).</text>
</comment>
<dbReference type="InterPro" id="IPR017896">
    <property type="entry name" value="4Fe4S_Fe-S-bd"/>
</dbReference>
<feature type="binding site" evidence="9">
    <location>
        <position position="240"/>
    </location>
    <ligand>
        <name>[4Fe-4S] cluster</name>
        <dbReference type="ChEBI" id="CHEBI:49883"/>
        <label>2</label>
    </ligand>
</feature>
<feature type="binding site" evidence="9">
    <location>
        <position position="267"/>
    </location>
    <ligand>
        <name>[4Fe-4S] cluster</name>
        <dbReference type="ChEBI" id="CHEBI:49883"/>
        <label>2</label>
    </ligand>
</feature>
<feature type="binding site" evidence="9">
    <location>
        <position position="180"/>
    </location>
    <ligand>
        <name>cob(II)alamin</name>
        <dbReference type="ChEBI" id="CHEBI:16304"/>
    </ligand>
</feature>
<comment type="cofactor">
    <cofactor evidence="9">
        <name>cob(II)alamin</name>
        <dbReference type="ChEBI" id="CHEBI:16304"/>
    </cofactor>
</comment>
<keyword evidence="9" id="KW-0170">Cobalt</keyword>
<dbReference type="SUPFAM" id="SSF54862">
    <property type="entry name" value="4Fe-4S ferredoxins"/>
    <property type="match status" value="1"/>
</dbReference>
<dbReference type="InterPro" id="IPR013542">
    <property type="entry name" value="QueG_DUF1730"/>
</dbReference>
<evidence type="ECO:0000256" key="10">
    <source>
        <dbReference type="SAM" id="MobiDB-lite"/>
    </source>
</evidence>
<keyword evidence="6 9" id="KW-0560">Oxidoreductase</keyword>
<dbReference type="GO" id="GO:0031419">
    <property type="term" value="F:cobalamin binding"/>
    <property type="evidence" value="ECO:0007669"/>
    <property type="project" value="UniProtKB-KW"/>
</dbReference>
<dbReference type="EC" id="1.17.99.6" evidence="9"/>
<evidence type="ECO:0000256" key="6">
    <source>
        <dbReference type="ARBA" id="ARBA00023002"/>
    </source>
</evidence>
<feature type="active site" description="Proton donor" evidence="9">
    <location>
        <position position="159"/>
    </location>
</feature>
<keyword evidence="8 9" id="KW-0411">Iron-sulfur</keyword>
<comment type="similarity">
    <text evidence="9">Belongs to the QueG family.</text>
</comment>
<feature type="binding site" evidence="9">
    <location>
        <begin position="267"/>
        <end position="268"/>
    </location>
    <ligand>
        <name>cob(II)alamin</name>
        <dbReference type="ChEBI" id="CHEBI:16304"/>
    </ligand>
</feature>
<feature type="binding site" evidence="9">
    <location>
        <position position="183"/>
    </location>
    <ligand>
        <name>cob(II)alamin</name>
        <dbReference type="ChEBI" id="CHEBI:16304"/>
    </ligand>
</feature>
<dbReference type="NCBIfam" id="TIGR00276">
    <property type="entry name" value="tRNA epoxyqueuosine(34) reductase QueG"/>
    <property type="match status" value="1"/>
</dbReference>
<keyword evidence="5 9" id="KW-0671">Queuosine biosynthesis</keyword>
<keyword evidence="9" id="KW-0846">Cobalamin</keyword>
<dbReference type="Pfam" id="PF08331">
    <property type="entry name" value="QueG_DUF1730"/>
    <property type="match status" value="1"/>
</dbReference>